<evidence type="ECO:0000313" key="2">
    <source>
        <dbReference type="EMBL" id="ETL90415.1"/>
    </source>
</evidence>
<dbReference type="EMBL" id="KI680347">
    <property type="protein sequence ID" value="ETL90415.1"/>
    <property type="molecule type" value="Genomic_DNA"/>
</dbReference>
<dbReference type="Proteomes" id="UP000054423">
    <property type="component" value="Unassembled WGS sequence"/>
</dbReference>
<organism evidence="2">
    <name type="scientific">Phytophthora nicotianae</name>
    <name type="common">Potato buckeye rot agent</name>
    <name type="synonym">Phytophthora parasitica</name>
    <dbReference type="NCBI Taxonomy" id="4792"/>
    <lineage>
        <taxon>Eukaryota</taxon>
        <taxon>Sar</taxon>
        <taxon>Stramenopiles</taxon>
        <taxon>Oomycota</taxon>
        <taxon>Peronosporomycetes</taxon>
        <taxon>Peronosporales</taxon>
        <taxon>Peronosporaceae</taxon>
        <taxon>Phytophthora</taxon>
    </lineage>
</organism>
<dbReference type="OrthoDB" id="58713at2759"/>
<evidence type="ECO:0000256" key="1">
    <source>
        <dbReference type="SAM" id="Coils"/>
    </source>
</evidence>
<gene>
    <name evidence="2" type="ORF">L917_10887</name>
</gene>
<protein>
    <submittedName>
        <fullName evidence="2">Uncharacterized protein</fullName>
    </submittedName>
</protein>
<dbReference type="AlphaFoldDB" id="W2L1A4"/>
<sequence>MAASTAPSAELRAEDVRQLWSLARLLAQKKLTMQTAQCLKPLCALDCSIRSAEEQAILLQANILLAEICSVACSNKKKADPDLWTRRVIQTEECIHSADAAIARGISCSHENRLRLLKAKFLLQQQLKIDRAAKNRRMLEILCEGLISCAEAEDDDPELAAEFRKYFGVKLKACLVKMHAATVKAKYSKDNDAVTSLADNLKYLRTTLPSSVDKHFLLWLVEVTCHTAISSFQPENAADMHQLVAFGQEFFDKVALEHPVSRDFRIHHLIITGFYYLRTGKLAKVTPLLEQIQALVRGTGSGDQQLSGVLKDRYLNTILDSMRVAVLACSDSKQALDLALTTAVAAQANLNTYDKYPAVQLMLIATLFDMVYVYCRLLGLQCRYADLGASIAQMTTLFAKYKSHLERSIFYRFFLARCHTLIAKYATAIGKVKEACSHLNFVVDKVLPAPTNEEMPYPDAYLAVWVDVLEVAMYCCGETTQSSPLNDSATALHVRQIYPSRVLLKWVTRILKSDGLRHQVNQCCSVELKAKYNLALAKWMWATERLSSDSDAAHFTQHTELEELRPKAFTLLHEALQHMNTSVMCCETTSETMALFGPHLVAYGKMKEGEEILKNAIDTSLQTKNVLLQTRLCADVFQFYSNKGLIEEKATIASKYEKKLALLQRRIAAAQAENATTAALLRWTAGSKASKPSRG</sequence>
<feature type="coiled-coil region" evidence="1">
    <location>
        <begin position="646"/>
        <end position="673"/>
    </location>
</feature>
<reference evidence="2" key="1">
    <citation type="submission" date="2013-11" db="EMBL/GenBank/DDBJ databases">
        <title>The Genome Sequence of Phytophthora parasitica CHvinca01.</title>
        <authorList>
            <consortium name="The Broad Institute Genomics Platform"/>
            <person name="Russ C."/>
            <person name="Tyler B."/>
            <person name="Panabieres F."/>
            <person name="Shan W."/>
            <person name="Tripathy S."/>
            <person name="Grunwald N."/>
            <person name="Machado M."/>
            <person name="Johnson C.S."/>
            <person name="Arredondo F."/>
            <person name="Hong C."/>
            <person name="Coffey M."/>
            <person name="Young S.K."/>
            <person name="Zeng Q."/>
            <person name="Gargeya S."/>
            <person name="Fitzgerald M."/>
            <person name="Abouelleil A."/>
            <person name="Alvarado L."/>
            <person name="Chapman S.B."/>
            <person name="Gainer-Dewar J."/>
            <person name="Goldberg J."/>
            <person name="Griggs A."/>
            <person name="Gujja S."/>
            <person name="Hansen M."/>
            <person name="Howarth C."/>
            <person name="Imamovic A."/>
            <person name="Ireland A."/>
            <person name="Larimer J."/>
            <person name="McCowan C."/>
            <person name="Murphy C."/>
            <person name="Pearson M."/>
            <person name="Poon T.W."/>
            <person name="Priest M."/>
            <person name="Roberts A."/>
            <person name="Saif S."/>
            <person name="Shea T."/>
            <person name="Sykes S."/>
            <person name="Wortman J."/>
            <person name="Nusbaum C."/>
            <person name="Birren B."/>
        </authorList>
    </citation>
    <scope>NUCLEOTIDE SEQUENCE [LARGE SCALE GENOMIC DNA]</scope>
    <source>
        <strain evidence="2">CHvinca01</strain>
    </source>
</reference>
<dbReference type="VEuPathDB" id="FungiDB:PPTG_13467"/>
<proteinExistence type="predicted"/>
<name>W2L1A4_PHYNI</name>
<accession>W2L1A4</accession>
<keyword evidence="1" id="KW-0175">Coiled coil</keyword>